<proteinExistence type="predicted"/>
<sequence length="82" mass="9714">MSAELYDFQDKIAKIPEQEKKAFVLYDVLGYKYKEIAKIMDIKVNSVGVYIHRARTIFFEENDDSSCRSRRPMMSMVWRLVA</sequence>
<evidence type="ECO:0000313" key="2">
    <source>
        <dbReference type="EMBL" id="BBM83885.1"/>
    </source>
</evidence>
<dbReference type="Pfam" id="PF08281">
    <property type="entry name" value="Sigma70_r4_2"/>
    <property type="match status" value="1"/>
</dbReference>
<reference evidence="2 3" key="1">
    <citation type="submission" date="2019-08" db="EMBL/GenBank/DDBJ databases">
        <title>Complete genome sequence of Candidatus Uab amorphum.</title>
        <authorList>
            <person name="Shiratori T."/>
            <person name="Suzuki S."/>
            <person name="Kakizawa Y."/>
            <person name="Ishida K."/>
        </authorList>
    </citation>
    <scope>NUCLEOTIDE SEQUENCE [LARGE SCALE GENOMIC DNA]</scope>
    <source>
        <strain evidence="2 3">SRT547</strain>
    </source>
</reference>
<dbReference type="GO" id="GO:0003677">
    <property type="term" value="F:DNA binding"/>
    <property type="evidence" value="ECO:0007669"/>
    <property type="project" value="InterPro"/>
</dbReference>
<protein>
    <recommendedName>
        <fullName evidence="1">RNA polymerase sigma factor 70 region 4 type 2 domain-containing protein</fullName>
    </recommendedName>
</protein>
<dbReference type="SUPFAM" id="SSF88659">
    <property type="entry name" value="Sigma3 and sigma4 domains of RNA polymerase sigma factors"/>
    <property type="match status" value="1"/>
</dbReference>
<dbReference type="CDD" id="cd06171">
    <property type="entry name" value="Sigma70_r4"/>
    <property type="match status" value="1"/>
</dbReference>
<dbReference type="Proteomes" id="UP000326354">
    <property type="component" value="Chromosome"/>
</dbReference>
<dbReference type="InterPro" id="IPR013249">
    <property type="entry name" value="RNA_pol_sigma70_r4_t2"/>
</dbReference>
<accession>A0A5S9F2P4</accession>
<dbReference type="Gene3D" id="1.10.10.10">
    <property type="entry name" value="Winged helix-like DNA-binding domain superfamily/Winged helix DNA-binding domain"/>
    <property type="match status" value="1"/>
</dbReference>
<gene>
    <name evidence="2" type="ORF">UABAM_02240</name>
</gene>
<dbReference type="GO" id="GO:0016987">
    <property type="term" value="F:sigma factor activity"/>
    <property type="evidence" value="ECO:0007669"/>
    <property type="project" value="InterPro"/>
</dbReference>
<dbReference type="GO" id="GO:0006352">
    <property type="term" value="P:DNA-templated transcription initiation"/>
    <property type="evidence" value="ECO:0007669"/>
    <property type="project" value="InterPro"/>
</dbReference>
<name>A0A5S9F2P4_UABAM</name>
<dbReference type="AlphaFoldDB" id="A0A5S9F2P4"/>
<organism evidence="2 3">
    <name type="scientific">Uabimicrobium amorphum</name>
    <dbReference type="NCBI Taxonomy" id="2596890"/>
    <lineage>
        <taxon>Bacteria</taxon>
        <taxon>Pseudomonadati</taxon>
        <taxon>Planctomycetota</taxon>
        <taxon>Candidatus Uabimicrobiia</taxon>
        <taxon>Candidatus Uabimicrobiales</taxon>
        <taxon>Candidatus Uabimicrobiaceae</taxon>
        <taxon>Candidatus Uabimicrobium</taxon>
    </lineage>
</organism>
<dbReference type="InterPro" id="IPR013324">
    <property type="entry name" value="RNA_pol_sigma_r3/r4-like"/>
</dbReference>
<dbReference type="InterPro" id="IPR036388">
    <property type="entry name" value="WH-like_DNA-bd_sf"/>
</dbReference>
<dbReference type="OrthoDB" id="9795666at2"/>
<dbReference type="KEGG" id="uam:UABAM_02240"/>
<feature type="domain" description="RNA polymerase sigma factor 70 region 4 type 2" evidence="1">
    <location>
        <begin position="8"/>
        <end position="55"/>
    </location>
</feature>
<dbReference type="RefSeq" id="WP_151968068.1">
    <property type="nucleotide sequence ID" value="NZ_AP019860.1"/>
</dbReference>
<evidence type="ECO:0000259" key="1">
    <source>
        <dbReference type="Pfam" id="PF08281"/>
    </source>
</evidence>
<dbReference type="EMBL" id="AP019860">
    <property type="protein sequence ID" value="BBM83885.1"/>
    <property type="molecule type" value="Genomic_DNA"/>
</dbReference>
<evidence type="ECO:0000313" key="3">
    <source>
        <dbReference type="Proteomes" id="UP000326354"/>
    </source>
</evidence>
<keyword evidence="3" id="KW-1185">Reference proteome</keyword>